<dbReference type="PANTHER" id="PTHR41694">
    <property type="entry name" value="ENDOGENOUS RETROVIRUS GROUP K MEMBER POL PROTEIN"/>
    <property type="match status" value="1"/>
</dbReference>
<dbReference type="GO" id="GO:0003964">
    <property type="term" value="F:RNA-directed DNA polymerase activity"/>
    <property type="evidence" value="ECO:0007669"/>
    <property type="project" value="UniProtKB-KW"/>
</dbReference>
<evidence type="ECO:0000256" key="8">
    <source>
        <dbReference type="SAM" id="Phobius"/>
    </source>
</evidence>
<feature type="region of interest" description="Disordered" evidence="7">
    <location>
        <begin position="343"/>
        <end position="367"/>
    </location>
</feature>
<evidence type="ECO:0000256" key="4">
    <source>
        <dbReference type="ARBA" id="ARBA00022759"/>
    </source>
</evidence>
<feature type="region of interest" description="Disordered" evidence="7">
    <location>
        <begin position="1252"/>
        <end position="1278"/>
    </location>
</feature>
<dbReference type="GO" id="GO:0016787">
    <property type="term" value="F:hydrolase activity"/>
    <property type="evidence" value="ECO:0007669"/>
    <property type="project" value="UniProtKB-KW"/>
</dbReference>
<name>A0A9P1DB43_9DINO</name>
<dbReference type="EMBL" id="CAMXCT020004036">
    <property type="protein sequence ID" value="CAL1160779.1"/>
    <property type="molecule type" value="Genomic_DNA"/>
</dbReference>
<feature type="compositionally biased region" description="Basic and acidic residues" evidence="7">
    <location>
        <begin position="583"/>
        <end position="603"/>
    </location>
</feature>
<dbReference type="SUPFAM" id="SSF53098">
    <property type="entry name" value="Ribonuclease H-like"/>
    <property type="match status" value="1"/>
</dbReference>
<evidence type="ECO:0000256" key="3">
    <source>
        <dbReference type="ARBA" id="ARBA00022722"/>
    </source>
</evidence>
<dbReference type="InterPro" id="IPR036397">
    <property type="entry name" value="RNaseH_sf"/>
</dbReference>
<gene>
    <name evidence="10" type="ORF">C1SCF055_LOCUS32962</name>
</gene>
<dbReference type="GO" id="GO:0015074">
    <property type="term" value="P:DNA integration"/>
    <property type="evidence" value="ECO:0007669"/>
    <property type="project" value="InterPro"/>
</dbReference>
<feature type="domain" description="Integrase catalytic" evidence="9">
    <location>
        <begin position="181"/>
        <end position="356"/>
    </location>
</feature>
<dbReference type="PANTHER" id="PTHR41694:SF3">
    <property type="entry name" value="RNA-DIRECTED DNA POLYMERASE-RELATED"/>
    <property type="match status" value="1"/>
</dbReference>
<keyword evidence="5" id="KW-0378">Hydrolase</keyword>
<dbReference type="InterPro" id="IPR001584">
    <property type="entry name" value="Integrase_cat-core"/>
</dbReference>
<keyword evidence="1" id="KW-0808">Transferase</keyword>
<feature type="transmembrane region" description="Helical" evidence="8">
    <location>
        <begin position="1167"/>
        <end position="1190"/>
    </location>
</feature>
<reference evidence="11" key="2">
    <citation type="submission" date="2024-04" db="EMBL/GenBank/DDBJ databases">
        <authorList>
            <person name="Chen Y."/>
            <person name="Shah S."/>
            <person name="Dougan E. K."/>
            <person name="Thang M."/>
            <person name="Chan C."/>
        </authorList>
    </citation>
    <scope>NUCLEOTIDE SEQUENCE [LARGE SCALE GENOMIC DNA]</scope>
</reference>
<evidence type="ECO:0000256" key="7">
    <source>
        <dbReference type="SAM" id="MobiDB-lite"/>
    </source>
</evidence>
<organism evidence="10">
    <name type="scientific">Cladocopium goreaui</name>
    <dbReference type="NCBI Taxonomy" id="2562237"/>
    <lineage>
        <taxon>Eukaryota</taxon>
        <taxon>Sar</taxon>
        <taxon>Alveolata</taxon>
        <taxon>Dinophyceae</taxon>
        <taxon>Suessiales</taxon>
        <taxon>Symbiodiniaceae</taxon>
        <taxon>Cladocopium</taxon>
    </lineage>
</organism>
<dbReference type="CDD" id="cd09272">
    <property type="entry name" value="RNase_HI_RT_Ty1"/>
    <property type="match status" value="1"/>
</dbReference>
<sequence length="1391" mass="156350">ECKAIDAAAAMEHPDPAESWKTQTMEAMKGYYEAVVHRLAEAMCIECRCIEPHVQMIGKSAALKQMQNYEAGFVAVAAPEIYAEMENMWRKRQIVEIMVAEEMDVEAAMQESDAVKEEDWKNAKVNTTTAKRIVPKLHRQLGHPNNEKLVRALKDAKLDEAVAQQAKAYKCDICESHKTKPLEKPAALKQSSYFNEVIEMDTFHIRWGDVKHKVLAIIDTYSHFETNAIIQSESMEEEIDILKKQWIAWAGRPKVIKADSSGAHMSEFFQSWCDERGIRLMLIPKEAHHQLGLVERLHAVRRQQLIKMKDEKTDLTIEDAVLHACEQRNRLRTVHGASPSALVFGHRPNQSGISDEPHGVRPDGPPRQMEDNEVRILAAKAFYAANNSTKVRRALLARSRAEHEVLEVGDYAYYWRTGNDKLEHSRWRGPALICAIESRETAEGSPRPTVYWLAHGASLVRSAPEHVRLEVSSERAARLETMPQIATRLPLHRQLTQALQPVRGPIRFLDLGPGPLNSNARGVGSAGVLGLEERPDEDTAHLRGVDVVPTGAGSVASPERPGDQAAQPSKRKKKESLMQKQQQKSEERQEQNEVKKSALKAETETQLQEAQQEDVKAAERDQAANEEGLPQQAARVLDGLPRKSKATEEQLRKGNQWSEGLEDEEMLAEEFDEKRLTEEQRRMFDEAKDKALMVWIENSAWKAVEESEAREGVVGAQDLEGEYNGDFLSFRDRLCGLSGRFRFGSWSFGNTMEFCGAEVEQSLDYETVQISVAEYVRKVKPLTIDKNRKTMSGDPCTANAQRQLRAIVGAMAWPANQCLPQTSATCSLLQASVANPTVSDLSEENKGLRFMKDVGKDYKLQIHNHGSLESLRFGVYADAAWAVRPDDTSQGGYIIFIASKEEINEGRAMKLSVLDWSSRKLARVCRSSLAAEAQSASVAVDALEWLRICWSLMLWPTISYEDDSVLQSTGESPVLTDAKALFDSVNSLTQNKASDRRTSIEISIIRDRLQAMMSKMKWVNSGQQLADGLTKRQAREQFAYLLQRGVHRLVYDESFVADKKVGKDVKERQHAEMEKLAKEMFEGHVFAVEDEKSERGKCALKGCEKKIDLTEGKNQFCSRRHYYLNLHRKQSCGDPWKKAAMHAVAIIAAESVTSAEAAITEKEDEQFWTFTMTFAVIIIFAFIGAFGVVIKIKDVLAYFSALLSKFFAFSRNDIAFQNEPTLVNDQVFEEIYASRSHGAAVRVRDAGTGSAEAEPLRCDASVGSSDTDHSPKSVPATDGPDAIQCKHLRVNWQGTNGVQWKWTCLDCLAFQVVKKGEGVSKPVPAVSGVKAPMRDEWKKRMERMFDEGMIVDKIIQTPLTFDRQGHRPGWMYVREGVHGAFKHLSAFQDRV</sequence>
<evidence type="ECO:0000313" key="11">
    <source>
        <dbReference type="EMBL" id="CAL1160779.1"/>
    </source>
</evidence>
<reference evidence="10" key="1">
    <citation type="submission" date="2022-10" db="EMBL/GenBank/DDBJ databases">
        <authorList>
            <person name="Chen Y."/>
            <person name="Dougan E. K."/>
            <person name="Chan C."/>
            <person name="Rhodes N."/>
            <person name="Thang M."/>
        </authorList>
    </citation>
    <scope>NUCLEOTIDE SEQUENCE</scope>
</reference>
<keyword evidence="3" id="KW-0540">Nuclease</keyword>
<comment type="caution">
    <text evidence="10">The sequence shown here is derived from an EMBL/GenBank/DDBJ whole genome shotgun (WGS) entry which is preliminary data.</text>
</comment>
<keyword evidence="8" id="KW-1133">Transmembrane helix</keyword>
<keyword evidence="8" id="KW-0472">Membrane</keyword>
<proteinExistence type="predicted"/>
<dbReference type="Gene3D" id="3.30.420.10">
    <property type="entry name" value="Ribonuclease H-like superfamily/Ribonuclease H"/>
    <property type="match status" value="1"/>
</dbReference>
<keyword evidence="2" id="KW-0548">Nucleotidyltransferase</keyword>
<evidence type="ECO:0000256" key="2">
    <source>
        <dbReference type="ARBA" id="ARBA00022695"/>
    </source>
</evidence>
<dbReference type="InterPro" id="IPR012337">
    <property type="entry name" value="RNaseH-like_sf"/>
</dbReference>
<protein>
    <recommendedName>
        <fullName evidence="9">Integrase catalytic domain-containing protein</fullName>
    </recommendedName>
</protein>
<keyword evidence="4" id="KW-0255">Endonuclease</keyword>
<evidence type="ECO:0000256" key="5">
    <source>
        <dbReference type="ARBA" id="ARBA00022801"/>
    </source>
</evidence>
<feature type="compositionally biased region" description="Basic and acidic residues" evidence="7">
    <location>
        <begin position="613"/>
        <end position="623"/>
    </location>
</feature>
<dbReference type="PROSITE" id="PS50994">
    <property type="entry name" value="INTEGRASE"/>
    <property type="match status" value="1"/>
</dbReference>
<evidence type="ECO:0000256" key="6">
    <source>
        <dbReference type="ARBA" id="ARBA00022918"/>
    </source>
</evidence>
<keyword evidence="6" id="KW-0695">RNA-directed DNA polymerase</keyword>
<evidence type="ECO:0000259" key="9">
    <source>
        <dbReference type="PROSITE" id="PS50994"/>
    </source>
</evidence>
<dbReference type="OrthoDB" id="413361at2759"/>
<evidence type="ECO:0000256" key="1">
    <source>
        <dbReference type="ARBA" id="ARBA00022679"/>
    </source>
</evidence>
<feature type="non-terminal residue" evidence="10">
    <location>
        <position position="1"/>
    </location>
</feature>
<dbReference type="GO" id="GO:0004519">
    <property type="term" value="F:endonuclease activity"/>
    <property type="evidence" value="ECO:0007669"/>
    <property type="project" value="UniProtKB-KW"/>
</dbReference>
<dbReference type="EMBL" id="CAMXCT010004036">
    <property type="protein sequence ID" value="CAI4007404.1"/>
    <property type="molecule type" value="Genomic_DNA"/>
</dbReference>
<dbReference type="GO" id="GO:0035613">
    <property type="term" value="F:RNA stem-loop binding"/>
    <property type="evidence" value="ECO:0007669"/>
    <property type="project" value="TreeGrafter"/>
</dbReference>
<accession>A0A9P1DB43</accession>
<keyword evidence="8" id="KW-0812">Transmembrane</keyword>
<evidence type="ECO:0000313" key="10">
    <source>
        <dbReference type="EMBL" id="CAI4007404.1"/>
    </source>
</evidence>
<feature type="region of interest" description="Disordered" evidence="7">
    <location>
        <begin position="548"/>
        <end position="665"/>
    </location>
</feature>